<dbReference type="Pfam" id="PF10050">
    <property type="entry name" value="DUF2284"/>
    <property type="match status" value="1"/>
</dbReference>
<dbReference type="RefSeq" id="WP_198137170.1">
    <property type="nucleotide sequence ID" value="NZ_CP009526.1"/>
</dbReference>
<dbReference type="AlphaFoldDB" id="A0A0E3QKK2"/>
<reference evidence="1 2" key="1">
    <citation type="submission" date="2014-07" db="EMBL/GenBank/DDBJ databases">
        <title>Methanogenic archaea and the global carbon cycle.</title>
        <authorList>
            <person name="Henriksen J.R."/>
            <person name="Luke J."/>
            <person name="Reinhart S."/>
            <person name="Benedict M.N."/>
            <person name="Youngblut N.D."/>
            <person name="Metcalf M.E."/>
            <person name="Whitaker R.J."/>
            <person name="Metcalf W.W."/>
        </authorList>
    </citation>
    <scope>NUCLEOTIDE SEQUENCE [LARGE SCALE GENOMIC DNA]</scope>
    <source>
        <strain evidence="1 2">Wiesmoor</strain>
    </source>
</reference>
<dbReference type="InterPro" id="IPR019271">
    <property type="entry name" value="DUF2284_metal-binding"/>
</dbReference>
<dbReference type="EMBL" id="CP009526">
    <property type="protein sequence ID" value="AKB50669.1"/>
    <property type="molecule type" value="Genomic_DNA"/>
</dbReference>
<protein>
    <submittedName>
        <fullName evidence="1">Uncharacterized protein</fullName>
    </submittedName>
</protein>
<name>A0A0E3QKK2_METBA</name>
<dbReference type="Proteomes" id="UP000033038">
    <property type="component" value="Chromosome"/>
</dbReference>
<sequence>MTSSMLELEKTVFNESFTFAVAFVNSSGRLCEKYNVEKGICIHLNMARSPEHAVGSNMKKTAVEPVCLCNSL</sequence>
<evidence type="ECO:0000313" key="2">
    <source>
        <dbReference type="Proteomes" id="UP000033038"/>
    </source>
</evidence>
<proteinExistence type="predicted"/>
<dbReference type="HOGENOM" id="CLU_2712791_0_0_2"/>
<dbReference type="GeneID" id="68903932"/>
<accession>A0A0E3QKK2</accession>
<gene>
    <name evidence="1" type="ORF">MSBRW_1416</name>
</gene>
<dbReference type="PATRIC" id="fig|1434109.4.peg.1779"/>
<evidence type="ECO:0000313" key="1">
    <source>
        <dbReference type="EMBL" id="AKB50669.1"/>
    </source>
</evidence>
<dbReference type="KEGG" id="mbw:MSBRW_1416"/>
<organism evidence="1 2">
    <name type="scientific">Methanosarcina barkeri str. Wiesmoor</name>
    <dbReference type="NCBI Taxonomy" id="1434109"/>
    <lineage>
        <taxon>Archaea</taxon>
        <taxon>Methanobacteriati</taxon>
        <taxon>Methanobacteriota</taxon>
        <taxon>Stenosarchaea group</taxon>
        <taxon>Methanomicrobia</taxon>
        <taxon>Methanosarcinales</taxon>
        <taxon>Methanosarcinaceae</taxon>
        <taxon>Methanosarcina</taxon>
    </lineage>
</organism>